<evidence type="ECO:0000313" key="2">
    <source>
        <dbReference type="Proteomes" id="UP000317977"/>
    </source>
</evidence>
<proteinExistence type="predicted"/>
<dbReference type="Proteomes" id="UP000317977">
    <property type="component" value="Unassembled WGS sequence"/>
</dbReference>
<name>A0A5C6EFT6_9BACT</name>
<gene>
    <name evidence="1" type="ORF">Poly59_55340</name>
</gene>
<protein>
    <submittedName>
        <fullName evidence="1">Uncharacterized protein</fullName>
    </submittedName>
</protein>
<dbReference type="OrthoDB" id="233888at2"/>
<keyword evidence="2" id="KW-1185">Reference proteome</keyword>
<accession>A0A5C6EFT6</accession>
<dbReference type="EMBL" id="SJPX01000006">
    <property type="protein sequence ID" value="TWU46561.1"/>
    <property type="molecule type" value="Genomic_DNA"/>
</dbReference>
<reference evidence="1 2" key="1">
    <citation type="submission" date="2019-02" db="EMBL/GenBank/DDBJ databases">
        <title>Deep-cultivation of Planctomycetes and their phenomic and genomic characterization uncovers novel biology.</title>
        <authorList>
            <person name="Wiegand S."/>
            <person name="Jogler M."/>
            <person name="Boedeker C."/>
            <person name="Pinto D."/>
            <person name="Vollmers J."/>
            <person name="Rivas-Marin E."/>
            <person name="Kohn T."/>
            <person name="Peeters S.H."/>
            <person name="Heuer A."/>
            <person name="Rast P."/>
            <person name="Oberbeckmann S."/>
            <person name="Bunk B."/>
            <person name="Jeske O."/>
            <person name="Meyerdierks A."/>
            <person name="Storesund J.E."/>
            <person name="Kallscheuer N."/>
            <person name="Luecker S."/>
            <person name="Lage O.M."/>
            <person name="Pohl T."/>
            <person name="Merkel B.J."/>
            <person name="Hornburger P."/>
            <person name="Mueller R.-W."/>
            <person name="Bruemmer F."/>
            <person name="Labrenz M."/>
            <person name="Spormann A.M."/>
            <person name="Op Den Camp H."/>
            <person name="Overmann J."/>
            <person name="Amann R."/>
            <person name="Jetten M.S.M."/>
            <person name="Mascher T."/>
            <person name="Medema M.H."/>
            <person name="Devos D.P."/>
            <person name="Kaster A.-K."/>
            <person name="Ovreas L."/>
            <person name="Rohde M."/>
            <person name="Galperin M.Y."/>
            <person name="Jogler C."/>
        </authorList>
    </citation>
    <scope>NUCLEOTIDE SEQUENCE [LARGE SCALE GENOMIC DNA]</scope>
    <source>
        <strain evidence="1 2">Poly59</strain>
    </source>
</reference>
<evidence type="ECO:0000313" key="1">
    <source>
        <dbReference type="EMBL" id="TWU46561.1"/>
    </source>
</evidence>
<comment type="caution">
    <text evidence="1">The sequence shown here is derived from an EMBL/GenBank/DDBJ whole genome shotgun (WGS) entry which is preliminary data.</text>
</comment>
<organism evidence="1 2">
    <name type="scientific">Rubripirellula reticaptiva</name>
    <dbReference type="NCBI Taxonomy" id="2528013"/>
    <lineage>
        <taxon>Bacteria</taxon>
        <taxon>Pseudomonadati</taxon>
        <taxon>Planctomycetota</taxon>
        <taxon>Planctomycetia</taxon>
        <taxon>Pirellulales</taxon>
        <taxon>Pirellulaceae</taxon>
        <taxon>Rubripirellula</taxon>
    </lineage>
</organism>
<dbReference type="AlphaFoldDB" id="A0A5C6EFT6"/>
<dbReference type="RefSeq" id="WP_146537074.1">
    <property type="nucleotide sequence ID" value="NZ_SJPX01000006.1"/>
</dbReference>
<sequence>MGEAFDEEARRDYKRRLADLGARIAESERNNDAGTLETLQSEQYEILAQLQRDSGMNGKTRVLPDESKARKNVRQAVNRDIKRIAEHHLDLAEHLKFAFKGNAMCYSPDDVPAWEG</sequence>